<name>A0AAV2QB59_MEGNR</name>
<sequence length="168" mass="18981">FVVFLVMVVVMTGSGSRFAPFRRQAGSDCMDIAPDCINFRRFCRGNLNIWTQQNCRHTCGLCSPGPPQVTTVPPPVPTTVSGRDACQFYNLQFCAEQNNLIEKMDGHGMDQFTRCNLREDFLQCMEDQRNPSKTTPCPSDFTISGDINYIRNRIRNVLLNSPNSCLFP</sequence>
<dbReference type="SMART" id="SM00254">
    <property type="entry name" value="ShKT"/>
    <property type="match status" value="1"/>
</dbReference>
<keyword evidence="4" id="KW-1185">Reference proteome</keyword>
<reference evidence="3 4" key="1">
    <citation type="submission" date="2024-05" db="EMBL/GenBank/DDBJ databases">
        <authorList>
            <person name="Wallberg A."/>
        </authorList>
    </citation>
    <scope>NUCLEOTIDE SEQUENCE [LARGE SCALE GENOMIC DNA]</scope>
</reference>
<feature type="signal peptide" evidence="1">
    <location>
        <begin position="1"/>
        <end position="15"/>
    </location>
</feature>
<feature type="chain" id="PRO_5043584595" description="ShKT domain-containing protein" evidence="1">
    <location>
        <begin position="16"/>
        <end position="168"/>
    </location>
</feature>
<accession>A0AAV2QB59</accession>
<dbReference type="AlphaFoldDB" id="A0AAV2QB59"/>
<feature type="non-terminal residue" evidence="3">
    <location>
        <position position="1"/>
    </location>
</feature>
<evidence type="ECO:0000313" key="3">
    <source>
        <dbReference type="EMBL" id="CAL4075083.1"/>
    </source>
</evidence>
<feature type="domain" description="ShKT" evidence="2">
    <location>
        <begin position="28"/>
        <end position="63"/>
    </location>
</feature>
<dbReference type="Proteomes" id="UP001497623">
    <property type="component" value="Unassembled WGS sequence"/>
</dbReference>
<evidence type="ECO:0000259" key="2">
    <source>
        <dbReference type="SMART" id="SM00254"/>
    </source>
</evidence>
<gene>
    <name evidence="3" type="ORF">MNOR_LOCUS9693</name>
</gene>
<protein>
    <recommendedName>
        <fullName evidence="2">ShKT domain-containing protein</fullName>
    </recommendedName>
</protein>
<comment type="caution">
    <text evidence="3">The sequence shown here is derived from an EMBL/GenBank/DDBJ whole genome shotgun (WGS) entry which is preliminary data.</text>
</comment>
<dbReference type="InterPro" id="IPR003582">
    <property type="entry name" value="ShKT_dom"/>
</dbReference>
<keyword evidence="1" id="KW-0732">Signal</keyword>
<proteinExistence type="predicted"/>
<dbReference type="EMBL" id="CAXKWB010004729">
    <property type="protein sequence ID" value="CAL4075083.1"/>
    <property type="molecule type" value="Genomic_DNA"/>
</dbReference>
<evidence type="ECO:0000256" key="1">
    <source>
        <dbReference type="SAM" id="SignalP"/>
    </source>
</evidence>
<evidence type="ECO:0000313" key="4">
    <source>
        <dbReference type="Proteomes" id="UP001497623"/>
    </source>
</evidence>
<organism evidence="3 4">
    <name type="scientific">Meganyctiphanes norvegica</name>
    <name type="common">Northern krill</name>
    <name type="synonym">Thysanopoda norvegica</name>
    <dbReference type="NCBI Taxonomy" id="48144"/>
    <lineage>
        <taxon>Eukaryota</taxon>
        <taxon>Metazoa</taxon>
        <taxon>Ecdysozoa</taxon>
        <taxon>Arthropoda</taxon>
        <taxon>Crustacea</taxon>
        <taxon>Multicrustacea</taxon>
        <taxon>Malacostraca</taxon>
        <taxon>Eumalacostraca</taxon>
        <taxon>Eucarida</taxon>
        <taxon>Euphausiacea</taxon>
        <taxon>Euphausiidae</taxon>
        <taxon>Meganyctiphanes</taxon>
    </lineage>
</organism>